<sequence length="1817" mass="192955">AGGTRSSSKWAASSSQLTHSSAYTYILSKASCSCNKPRSSGTGRSASSADGFFFASSSTASKKCFFSSRRQSSSSLASAGGTRSSSKWAASSSQLTHSSAYTYILSKASCSCNKPRSSGTGRSASSADGFFFASSSTASKKCFFSSRRQSSSSLASAGGTRSSSKWAASSSQLTHSSAYTYILSKASCSCNKPRSSGTGRSASSADGFFFASSSTASKKCFFSSRRQSSSSLASAGGTRSSSKWAASSSQLTHSSAYTYILSKASCSCNKPRSSGTGRSASSADGFFFASSSTASKKCFFSSRRQSSSSLASAGGTRSSSKWAASSSQLTHSSAYTYILSKASCSCNKPRSSGTGRSASSADGFFFASSSTASKKCFFSSRRQSSSSLASAGGTRSSSKWAASSSQLTHSSAYTYILSKASCSCNKPRSSGTGRSASSADGFFFASSSTASKKCFFSSRRQSSSSLASAGGTRSSSKWAASSSQLTHSSAYTYILSKASCSCNKPRSSGTGRSASSADGFFFASSSTASKKCFFSSRRQSSSSLASAGGTRSSSKWAASSSQLTHSSAYTYILSKASCSCNKPRSSGTGRSASSADGFFFASSSTASKKCFFSSRRQSSSSLASAGGTRSSSKWAASSSQLTHSSAYTYILSKASCSCNKPRSSGTGRSASSADGFFFASSSTASKKCFFSSRRQSSSSLASAGGTRSSSKWAASSSQLTHSSAYTYILSKASCSCNKPRSSGTGRSASSADGFFFASSSTASKKCFFSSRRQSSSSLASAGGTRSSSKWAASSSQLTHSSAYTYILSKASCSCNKPRSSGTGRSASSADGFFFASSSTASKKCFFSSRRQSSSSLASAGGTRSSSKWAASSSQLTHSSAYTYILSKASCSCNKPRSSGTGRSASSADGFFFASSSTASKKCFFSSRRQSSSSLASAGGTRSSSKWAASSSQLTHSSAYTYILSKASCSCNKPRSSGTGSFFVLLSAANSWLIEVLRDAESLRVESIVQSNRSSAVQVPLFVNRLDSTQSVLPYEYDRFDFCESPSDSSSPVENLGQVVFGERIRPSPYTVNFLKEVNCKLVCTKEYTKESKSSLEKLQFLRNSIILNYQHHWIMDNLPVTWCYTVDSGQQFCAPGFPVGCYVTEKGERRDACSTSSRYSSPNTVYLFNHVQLVISYHSSAEESWGAGISGRGGRIISVKALVQSYKHSGKDSIRCNDQTPPLGISATSSDLPEPVKVFYTYSVSYKQDNSVRWSSRWDYILESMPHSNIQWFSILNSLVIVLFLSGMVAMILLRTLHRDISRYNQQEAHEEAQEEFGWKLVHGDVFRPPAKGMLLSVFLGNGVQILCMSLITLAFACLGFLSPANRGALMTCAMVLYVLLGTPAGYVSARIYKMFGGLRWKLHVLLTALLCPGLVFAIFFVLNLVLWAKGSSAAVPFSTIVAILALWFLVSVPLCFLGAYFGFKKPPMEHPVRTNQIPRQIPDQSFYTRPLPGILMGGILPFGCIFIQLFFILNSIWGSDVYYMFGFLFLVFLILLVTCSEATILLCYFHLCAEDYHWWWRAFLTAGCTAMYLFLYSVHYFFAKMELSGAASTFLYFGYTFIIVLLFFLFTVITVAPLDAGATWCWRHLVLALRCWRLGCWCLGAGASCWRLGAGASVLALGAGASVLAPRAGARCWCLGAGPSVLAPRAGASVLAPRVWPRCWRLGAVRSPCWRFGAGASRAGASVLALGAGASVLAPWCWRHLVLGAGASVLGLGAGASVLALGAGARCWRLGAGASVLAPRCWRLGDGASELAPWCWRHLVLAPLDALPSSLQ</sequence>
<dbReference type="GO" id="GO:0072657">
    <property type="term" value="P:protein localization to membrane"/>
    <property type="evidence" value="ECO:0007669"/>
    <property type="project" value="TreeGrafter"/>
</dbReference>
<dbReference type="Proteomes" id="UP000095280">
    <property type="component" value="Unplaced"/>
</dbReference>
<evidence type="ECO:0000256" key="3">
    <source>
        <dbReference type="ARBA" id="ARBA00022692"/>
    </source>
</evidence>
<proteinExistence type="inferred from homology"/>
<evidence type="ECO:0000256" key="7">
    <source>
        <dbReference type="SAM" id="Phobius"/>
    </source>
</evidence>
<comment type="subcellular location">
    <subcellularLocation>
        <location evidence="1">Membrane</location>
        <topology evidence="1">Multi-pass membrane protein</topology>
    </subcellularLocation>
</comment>
<feature type="transmembrane region" description="Helical" evidence="7">
    <location>
        <begin position="1559"/>
        <end position="1583"/>
    </location>
</feature>
<evidence type="ECO:0000313" key="9">
    <source>
        <dbReference type="WBParaSite" id="maker-uti_cns_0012831-snap-gene-0.2-mRNA-1"/>
    </source>
</evidence>
<dbReference type="InterPro" id="IPR004240">
    <property type="entry name" value="EMP70"/>
</dbReference>
<evidence type="ECO:0000256" key="5">
    <source>
        <dbReference type="ARBA" id="ARBA00022989"/>
    </source>
</evidence>
<feature type="transmembrane region" description="Helical" evidence="7">
    <location>
        <begin position="1272"/>
        <end position="1294"/>
    </location>
</feature>
<protein>
    <submittedName>
        <fullName evidence="9">REJ domain-containing protein</fullName>
    </submittedName>
</protein>
<dbReference type="PANTHER" id="PTHR10766:SF176">
    <property type="entry name" value="TRANSMEMBRANE 9 SUPERFAMILY MEMBER"/>
    <property type="match status" value="1"/>
</dbReference>
<feature type="transmembrane region" description="Helical" evidence="7">
    <location>
        <begin position="1441"/>
        <end position="1464"/>
    </location>
</feature>
<evidence type="ECO:0000256" key="1">
    <source>
        <dbReference type="ARBA" id="ARBA00004141"/>
    </source>
</evidence>
<accession>A0A1I8IHI0</accession>
<feature type="transmembrane region" description="Helical" evidence="7">
    <location>
        <begin position="1495"/>
        <end position="1518"/>
    </location>
</feature>
<keyword evidence="6 7" id="KW-0472">Membrane</keyword>
<evidence type="ECO:0000256" key="6">
    <source>
        <dbReference type="ARBA" id="ARBA00023136"/>
    </source>
</evidence>
<feature type="transmembrane region" description="Helical" evidence="7">
    <location>
        <begin position="1524"/>
        <end position="1552"/>
    </location>
</feature>
<keyword evidence="5 7" id="KW-1133">Transmembrane helix</keyword>
<keyword evidence="8" id="KW-1185">Reference proteome</keyword>
<feature type="transmembrane region" description="Helical" evidence="7">
    <location>
        <begin position="1368"/>
        <end position="1393"/>
    </location>
</feature>
<name>A0A1I8IHI0_9PLAT</name>
<feature type="transmembrane region" description="Helical" evidence="7">
    <location>
        <begin position="1595"/>
        <end position="1619"/>
    </location>
</feature>
<feature type="transmembrane region" description="Helical" evidence="7">
    <location>
        <begin position="1338"/>
        <end position="1362"/>
    </location>
</feature>
<feature type="transmembrane region" description="Helical" evidence="7">
    <location>
        <begin position="1721"/>
        <end position="1741"/>
    </location>
</feature>
<keyword evidence="4" id="KW-0732">Signal</keyword>
<dbReference type="Pfam" id="PF02990">
    <property type="entry name" value="EMP70"/>
    <property type="match status" value="1"/>
</dbReference>
<feature type="transmembrane region" description="Helical" evidence="7">
    <location>
        <begin position="1405"/>
        <end position="1429"/>
    </location>
</feature>
<evidence type="ECO:0000256" key="2">
    <source>
        <dbReference type="ARBA" id="ARBA00005227"/>
    </source>
</evidence>
<dbReference type="PANTHER" id="PTHR10766">
    <property type="entry name" value="TRANSMEMBRANE 9 SUPERFAMILY PROTEIN"/>
    <property type="match status" value="1"/>
</dbReference>
<feature type="transmembrane region" description="Helical" evidence="7">
    <location>
        <begin position="1747"/>
        <end position="1766"/>
    </location>
</feature>
<dbReference type="GO" id="GO:0016020">
    <property type="term" value="C:membrane"/>
    <property type="evidence" value="ECO:0007669"/>
    <property type="project" value="UniProtKB-SubCell"/>
</dbReference>
<reference evidence="9" key="1">
    <citation type="submission" date="2016-11" db="UniProtKB">
        <authorList>
            <consortium name="WormBaseParasite"/>
        </authorList>
    </citation>
    <scope>IDENTIFICATION</scope>
</reference>
<evidence type="ECO:0000256" key="4">
    <source>
        <dbReference type="ARBA" id="ARBA00022729"/>
    </source>
</evidence>
<evidence type="ECO:0000313" key="8">
    <source>
        <dbReference type="Proteomes" id="UP000095280"/>
    </source>
</evidence>
<comment type="similarity">
    <text evidence="2">Belongs to the nonaspanin (TM9SF) (TC 9.A.2) family.</text>
</comment>
<organism evidence="8 9">
    <name type="scientific">Macrostomum lignano</name>
    <dbReference type="NCBI Taxonomy" id="282301"/>
    <lineage>
        <taxon>Eukaryota</taxon>
        <taxon>Metazoa</taxon>
        <taxon>Spiralia</taxon>
        <taxon>Lophotrochozoa</taxon>
        <taxon>Platyhelminthes</taxon>
        <taxon>Rhabditophora</taxon>
        <taxon>Macrostomorpha</taxon>
        <taxon>Macrostomida</taxon>
        <taxon>Macrostomidae</taxon>
        <taxon>Macrostomum</taxon>
    </lineage>
</organism>
<keyword evidence="3 7" id="KW-0812">Transmembrane</keyword>
<dbReference type="WBParaSite" id="maker-uti_cns_0012831-snap-gene-0.2-mRNA-1">
    <property type="protein sequence ID" value="maker-uti_cns_0012831-snap-gene-0.2-mRNA-1"/>
    <property type="gene ID" value="maker-uti_cns_0012831-snap-gene-0.2"/>
</dbReference>